<dbReference type="InterPro" id="IPR058348">
    <property type="entry name" value="DUF8035"/>
</dbReference>
<dbReference type="PANTHER" id="PTHR42081:SF1">
    <property type="entry name" value="ZINC FINGER PROTEIN DHHC DOMAIN CONTAINING PROTEIN"/>
    <property type="match status" value="1"/>
</dbReference>
<feature type="compositionally biased region" description="Basic and acidic residues" evidence="1">
    <location>
        <begin position="467"/>
        <end position="487"/>
    </location>
</feature>
<dbReference type="STRING" id="5098.A0A507QT52"/>
<feature type="compositionally biased region" description="Basic residues" evidence="1">
    <location>
        <begin position="421"/>
        <end position="432"/>
    </location>
</feature>
<evidence type="ECO:0000256" key="1">
    <source>
        <dbReference type="SAM" id="MobiDB-lite"/>
    </source>
</evidence>
<organism evidence="3 4">
    <name type="scientific">Monascus purpureus</name>
    <name type="common">Red mold</name>
    <name type="synonym">Monascus anka</name>
    <dbReference type="NCBI Taxonomy" id="5098"/>
    <lineage>
        <taxon>Eukaryota</taxon>
        <taxon>Fungi</taxon>
        <taxon>Dikarya</taxon>
        <taxon>Ascomycota</taxon>
        <taxon>Pezizomycotina</taxon>
        <taxon>Eurotiomycetes</taxon>
        <taxon>Eurotiomycetidae</taxon>
        <taxon>Eurotiales</taxon>
        <taxon>Aspergillaceae</taxon>
        <taxon>Monascus</taxon>
    </lineage>
</organism>
<feature type="compositionally biased region" description="Acidic residues" evidence="1">
    <location>
        <begin position="620"/>
        <end position="629"/>
    </location>
</feature>
<feature type="domain" description="DUF8035" evidence="2">
    <location>
        <begin position="541"/>
        <end position="593"/>
    </location>
</feature>
<protein>
    <recommendedName>
        <fullName evidence="2">DUF8035 domain-containing protein</fullName>
    </recommendedName>
</protein>
<dbReference type="EMBL" id="VIFY01000117">
    <property type="protein sequence ID" value="TQB70214.1"/>
    <property type="molecule type" value="Genomic_DNA"/>
</dbReference>
<reference evidence="3 4" key="1">
    <citation type="submission" date="2019-06" db="EMBL/GenBank/DDBJ databases">
        <title>Wine fermentation using esterase from Monascus purpureus.</title>
        <authorList>
            <person name="Geng C."/>
            <person name="Zhang Y."/>
        </authorList>
    </citation>
    <scope>NUCLEOTIDE SEQUENCE [LARGE SCALE GENOMIC DNA]</scope>
    <source>
        <strain evidence="3">HQ1</strain>
    </source>
</reference>
<dbReference type="AlphaFoldDB" id="A0A507QT52"/>
<feature type="compositionally biased region" description="Basic and acidic residues" evidence="1">
    <location>
        <begin position="267"/>
        <end position="292"/>
    </location>
</feature>
<evidence type="ECO:0000259" key="2">
    <source>
        <dbReference type="Pfam" id="PF26118"/>
    </source>
</evidence>
<dbReference type="Pfam" id="PF26118">
    <property type="entry name" value="DUF8035"/>
    <property type="match status" value="1"/>
</dbReference>
<sequence>MRASTGTVPLSSSYDSSAGLHSYTGYPADAGYGGVYHSRPNVIEPHLKAHPISSHVYRDPGQAVTTRREYAVRPRQRSSTIASATDGYLNPLRTAVHSSAARQSPVVVSSSYTAPPTLYSSRPPHTQESSGRYLSPSSSHRGRHRHRTYYTDYASDSGRLHQGRNPAKVRTVYARHPEHGSSHHRPHTRERRFGKDEDIDAYNAYSYTTPSEQFERESQDYVAMLNRRRGGDRNRRPVSMTGLEDYAQSLSLRERPGAHSSSGRAAPQDERDDRSRRPVQDSDDGHSPWREEHHHHRRRARHGDDVSGRPHRDDRAALTLTQYNGDPLVPGSGTGLATAVLASGYSDNDYDRFTRHPRGRSRDPGREYDRRESGTRDRPGEVLAPKDRRHHHRSYRSLSRRPLDWHDESDTESYSSDRERRSRRHRRPSRPRRTTDSEGRSGDENQSSRRLKVEDRRRRRSSRSRHRVDDGSSAKEERSSESPERPKKPIAVDPVPPKEPEAPPKGILKPPRDKFPEEPNPVREGVAPAKDAHKKGIPPGARWTKIDRKLVNPAALEAGKERFEERPDFVIVLRVLTKEEVQAYAVKTQEIRDERYGQYLREKRRQREAAQRHGLKDEEFSSDDEDDGDDRTPLAIEAPPELEKEQSSSRARSRAPNQPEGEPARAK</sequence>
<feature type="compositionally biased region" description="Basic residues" evidence="1">
    <location>
        <begin position="387"/>
        <end position="399"/>
    </location>
</feature>
<accession>A0A507QT52</accession>
<dbReference type="Proteomes" id="UP000319663">
    <property type="component" value="Unassembled WGS sequence"/>
</dbReference>
<gene>
    <name evidence="3" type="ORF">MPDQ_000769</name>
</gene>
<feature type="compositionally biased region" description="Basic and acidic residues" evidence="1">
    <location>
        <begin position="349"/>
        <end position="386"/>
    </location>
</feature>
<comment type="caution">
    <text evidence="3">The sequence shown here is derived from an EMBL/GenBank/DDBJ whole genome shotgun (WGS) entry which is preliminary data.</text>
</comment>
<feature type="compositionally biased region" description="Basic and acidic residues" evidence="1">
    <location>
        <begin position="510"/>
        <end position="521"/>
    </location>
</feature>
<feature type="region of interest" description="Disordered" evidence="1">
    <location>
        <begin position="98"/>
        <end position="145"/>
    </location>
</feature>
<evidence type="ECO:0000313" key="3">
    <source>
        <dbReference type="EMBL" id="TQB70214.1"/>
    </source>
</evidence>
<feature type="region of interest" description="Disordered" evidence="1">
    <location>
        <begin position="175"/>
        <end position="197"/>
    </location>
</feature>
<feature type="compositionally biased region" description="Polar residues" evidence="1">
    <location>
        <begin position="98"/>
        <end position="132"/>
    </location>
</feature>
<feature type="region of interest" description="Disordered" evidence="1">
    <location>
        <begin position="59"/>
        <end position="85"/>
    </location>
</feature>
<feature type="region of interest" description="Disordered" evidence="1">
    <location>
        <begin position="250"/>
        <end position="312"/>
    </location>
</feature>
<proteinExistence type="predicted"/>
<feature type="region of interest" description="Disordered" evidence="1">
    <location>
        <begin position="347"/>
        <end position="541"/>
    </location>
</feature>
<evidence type="ECO:0000313" key="4">
    <source>
        <dbReference type="Proteomes" id="UP000319663"/>
    </source>
</evidence>
<feature type="compositionally biased region" description="Basic and acidic residues" evidence="1">
    <location>
        <begin position="605"/>
        <end position="619"/>
    </location>
</feature>
<keyword evidence="4" id="KW-1185">Reference proteome</keyword>
<feature type="region of interest" description="Disordered" evidence="1">
    <location>
        <begin position="590"/>
        <end position="667"/>
    </location>
</feature>
<feature type="compositionally biased region" description="Basic residues" evidence="1">
    <location>
        <begin position="457"/>
        <end position="466"/>
    </location>
</feature>
<dbReference type="PANTHER" id="PTHR42081">
    <property type="entry name" value="ZINC FINGER PROTEIN DHHC DOMAIN CONTAINING PROTEIN"/>
    <property type="match status" value="1"/>
</dbReference>
<feature type="compositionally biased region" description="Basic and acidic residues" evidence="1">
    <location>
        <begin position="433"/>
        <end position="456"/>
    </location>
</feature>
<feature type="compositionally biased region" description="Basic and acidic residues" evidence="1">
    <location>
        <begin position="302"/>
        <end position="312"/>
    </location>
</feature>
<name>A0A507QT52_MONPU</name>